<keyword evidence="9" id="KW-1185">Reference proteome</keyword>
<dbReference type="Proteomes" id="UP000064921">
    <property type="component" value="Chromosome"/>
</dbReference>
<dbReference type="GO" id="GO:0022857">
    <property type="term" value="F:transmembrane transporter activity"/>
    <property type="evidence" value="ECO:0007669"/>
    <property type="project" value="InterPro"/>
</dbReference>
<dbReference type="AlphaFoldDB" id="A0A0U3NJS1"/>
<name>A0A0U3NJS1_9HYPH</name>
<keyword evidence="2" id="KW-0547">Nucleotide-binding</keyword>
<dbReference type="EMBL" id="CP013068">
    <property type="protein sequence ID" value="ALV29920.1"/>
    <property type="molecule type" value="Genomic_DNA"/>
</dbReference>
<organism evidence="8 9">
    <name type="scientific">Pannonibacter phragmitetus</name>
    <dbReference type="NCBI Taxonomy" id="121719"/>
    <lineage>
        <taxon>Bacteria</taxon>
        <taxon>Pseudomonadati</taxon>
        <taxon>Pseudomonadota</taxon>
        <taxon>Alphaproteobacteria</taxon>
        <taxon>Hyphomicrobiales</taxon>
        <taxon>Stappiaceae</taxon>
        <taxon>Pannonibacter</taxon>
    </lineage>
</organism>
<protein>
    <submittedName>
        <fullName evidence="8">Cytochrome C biogenesis protein</fullName>
    </submittedName>
</protein>
<dbReference type="STRING" id="121719.APZ00_07040"/>
<evidence type="ECO:0000313" key="9">
    <source>
        <dbReference type="Proteomes" id="UP000064921"/>
    </source>
</evidence>
<dbReference type="Pfam" id="PF00005">
    <property type="entry name" value="ABC_tran"/>
    <property type="match status" value="1"/>
</dbReference>
<dbReference type="SUPFAM" id="SSF52540">
    <property type="entry name" value="P-loop containing nucleoside triphosphate hydrolases"/>
    <property type="match status" value="1"/>
</dbReference>
<reference evidence="8 9" key="1">
    <citation type="submission" date="2015-10" db="EMBL/GenBank/DDBJ databases">
        <title>The world's first case of liver abscess caused by Pannonibacter phragmitetus.</title>
        <authorList>
            <person name="Ming D."/>
            <person name="Wang M."/>
            <person name="Zhou Y."/>
            <person name="Jiang T."/>
            <person name="Hu S."/>
        </authorList>
    </citation>
    <scope>NUCLEOTIDE SEQUENCE [LARGE SCALE GENOMIC DNA]</scope>
    <source>
        <strain evidence="8 9">31801</strain>
    </source>
</reference>
<proteinExistence type="predicted"/>
<dbReference type="PANTHER" id="PTHR43499:SF1">
    <property type="entry name" value="ABC TRANSPORTER I FAMILY MEMBER 1"/>
    <property type="match status" value="1"/>
</dbReference>
<keyword evidence="3" id="KW-0201">Cytochrome c-type biogenesis</keyword>
<evidence type="ECO:0000256" key="6">
    <source>
        <dbReference type="ARBA" id="ARBA00023136"/>
    </source>
</evidence>
<dbReference type="KEGG" id="pphr:APZ00_07040"/>
<dbReference type="Gene3D" id="3.40.50.300">
    <property type="entry name" value="P-loop containing nucleotide triphosphate hydrolases"/>
    <property type="match status" value="1"/>
</dbReference>
<evidence type="ECO:0000256" key="5">
    <source>
        <dbReference type="ARBA" id="ARBA00022967"/>
    </source>
</evidence>
<keyword evidence="6" id="KW-0472">Membrane</keyword>
<dbReference type="InterPro" id="IPR003439">
    <property type="entry name" value="ABC_transporter-like_ATP-bd"/>
</dbReference>
<dbReference type="InterPro" id="IPR027417">
    <property type="entry name" value="P-loop_NTPase"/>
</dbReference>
<dbReference type="GO" id="GO:0017004">
    <property type="term" value="P:cytochrome complex assembly"/>
    <property type="evidence" value="ECO:0007669"/>
    <property type="project" value="UniProtKB-KW"/>
</dbReference>
<dbReference type="GO" id="GO:0016887">
    <property type="term" value="F:ATP hydrolysis activity"/>
    <property type="evidence" value="ECO:0007669"/>
    <property type="project" value="InterPro"/>
</dbReference>
<keyword evidence="4" id="KW-0067">ATP-binding</keyword>
<feature type="domain" description="ABC transporter" evidence="7">
    <location>
        <begin position="3"/>
        <end position="224"/>
    </location>
</feature>
<gene>
    <name evidence="8" type="ORF">APZ00_07040</name>
</gene>
<dbReference type="InterPro" id="IPR003593">
    <property type="entry name" value="AAA+_ATPase"/>
</dbReference>
<evidence type="ECO:0000256" key="1">
    <source>
        <dbReference type="ARBA" id="ARBA00022448"/>
    </source>
</evidence>
<evidence type="ECO:0000256" key="4">
    <source>
        <dbReference type="ARBA" id="ARBA00022840"/>
    </source>
</evidence>
<dbReference type="SMART" id="SM00382">
    <property type="entry name" value="AAA"/>
    <property type="match status" value="1"/>
</dbReference>
<evidence type="ECO:0000259" key="7">
    <source>
        <dbReference type="PROSITE" id="PS50893"/>
    </source>
</evidence>
<dbReference type="eggNOG" id="COG4133">
    <property type="taxonomic scope" value="Bacteria"/>
</dbReference>
<dbReference type="InterPro" id="IPR005895">
    <property type="entry name" value="ABC_transptr_haem_export_CcmA"/>
</dbReference>
<sequence>MKLIADKLAVDRGGRRVFAGLGFELEAGRALVITGANGVGKSTLLRTLAGLVPVSEGKLTLEGGASECSIAEHAHYFGHESAVKRALSVLENLEFWRSFMAPARPEGFDGEVLQPLDILDRLGIGHTANLPAAYLSAGQTRRLALARLFVTPRPIWLMDEPTSALDKASEAQLLGFMNAHLAVGGQIITATHSELALHPADALHLAAPELGPEQGDETADEGEEA</sequence>
<accession>A0A0U3NJS1</accession>
<keyword evidence="5" id="KW-1278">Translocase</keyword>
<dbReference type="GO" id="GO:0005524">
    <property type="term" value="F:ATP binding"/>
    <property type="evidence" value="ECO:0007669"/>
    <property type="project" value="UniProtKB-KW"/>
</dbReference>
<dbReference type="PANTHER" id="PTHR43499">
    <property type="entry name" value="ABC TRANSPORTER I FAMILY MEMBER 1"/>
    <property type="match status" value="1"/>
</dbReference>
<evidence type="ECO:0000256" key="2">
    <source>
        <dbReference type="ARBA" id="ARBA00022741"/>
    </source>
</evidence>
<dbReference type="PROSITE" id="PS50893">
    <property type="entry name" value="ABC_TRANSPORTER_2"/>
    <property type="match status" value="1"/>
</dbReference>
<keyword evidence="1" id="KW-0813">Transport</keyword>
<dbReference type="NCBIfam" id="TIGR01189">
    <property type="entry name" value="ccmA"/>
    <property type="match status" value="1"/>
</dbReference>
<evidence type="ECO:0000313" key="8">
    <source>
        <dbReference type="EMBL" id="ALV29920.1"/>
    </source>
</evidence>
<evidence type="ECO:0000256" key="3">
    <source>
        <dbReference type="ARBA" id="ARBA00022748"/>
    </source>
</evidence>